<gene>
    <name evidence="10" type="ORF">POL58_09695</name>
</gene>
<keyword evidence="3 5" id="KW-0378">Hydrolase</keyword>
<feature type="domain" description="Inhibitor I9" evidence="9">
    <location>
        <begin position="118"/>
        <end position="162"/>
    </location>
</feature>
<dbReference type="CDD" id="cd04077">
    <property type="entry name" value="Peptidases_S8_PCSK9_ProteinaseK_like"/>
    <property type="match status" value="1"/>
</dbReference>
<protein>
    <submittedName>
        <fullName evidence="10">S8 family peptidase</fullName>
    </submittedName>
</protein>
<evidence type="ECO:0000259" key="8">
    <source>
        <dbReference type="Pfam" id="PF00082"/>
    </source>
</evidence>
<dbReference type="EMBL" id="JAQNDN010000003">
    <property type="protein sequence ID" value="MDC0668010.1"/>
    <property type="molecule type" value="Genomic_DNA"/>
</dbReference>
<evidence type="ECO:0000256" key="2">
    <source>
        <dbReference type="ARBA" id="ARBA00022670"/>
    </source>
</evidence>
<feature type="compositionally biased region" description="Pro residues" evidence="7">
    <location>
        <begin position="62"/>
        <end position="72"/>
    </location>
</feature>
<dbReference type="PROSITE" id="PS00138">
    <property type="entry name" value="SUBTILASE_SER"/>
    <property type="match status" value="1"/>
</dbReference>
<dbReference type="PANTHER" id="PTHR43806">
    <property type="entry name" value="PEPTIDASE S8"/>
    <property type="match status" value="1"/>
</dbReference>
<dbReference type="InterPro" id="IPR050131">
    <property type="entry name" value="Peptidase_S8_subtilisin-like"/>
</dbReference>
<evidence type="ECO:0000313" key="11">
    <source>
        <dbReference type="Proteomes" id="UP001217838"/>
    </source>
</evidence>
<dbReference type="Pfam" id="PF00082">
    <property type="entry name" value="Peptidase_S8"/>
    <property type="match status" value="1"/>
</dbReference>
<dbReference type="InterPro" id="IPR000209">
    <property type="entry name" value="Peptidase_S8/S53_dom"/>
</dbReference>
<dbReference type="Gene3D" id="3.30.70.80">
    <property type="entry name" value="Peptidase S8 propeptide/proteinase inhibitor I9"/>
    <property type="match status" value="1"/>
</dbReference>
<dbReference type="InterPro" id="IPR023827">
    <property type="entry name" value="Peptidase_S8_Asp-AS"/>
</dbReference>
<feature type="active site" description="Charge relay system" evidence="5">
    <location>
        <position position="386"/>
    </location>
</feature>
<comment type="similarity">
    <text evidence="1 5 6">Belongs to the peptidase S8 family.</text>
</comment>
<dbReference type="SUPFAM" id="SSF52743">
    <property type="entry name" value="Subtilisin-like"/>
    <property type="match status" value="1"/>
</dbReference>
<evidence type="ECO:0000256" key="6">
    <source>
        <dbReference type="RuleBase" id="RU003355"/>
    </source>
</evidence>
<reference evidence="10 11" key="1">
    <citation type="submission" date="2022-11" db="EMBL/GenBank/DDBJ databases">
        <title>Minimal conservation of predation-associated metabolite biosynthetic gene clusters underscores biosynthetic potential of Myxococcota including descriptions for ten novel species: Archangium lansinium sp. nov., Myxococcus landrumus sp. nov., Nannocystis bai.</title>
        <authorList>
            <person name="Ahearne A."/>
            <person name="Stevens C."/>
            <person name="Dowd S."/>
        </authorList>
    </citation>
    <scope>NUCLEOTIDE SEQUENCE [LARGE SCALE GENOMIC DNA]</scope>
    <source>
        <strain evidence="10 11">NCELM</strain>
    </source>
</reference>
<dbReference type="SUPFAM" id="SSF54897">
    <property type="entry name" value="Protease propeptides/inhibitors"/>
    <property type="match status" value="1"/>
</dbReference>
<keyword evidence="11" id="KW-1185">Reference proteome</keyword>
<keyword evidence="2 5" id="KW-0645">Protease</keyword>
<feature type="active site" description="Charge relay system" evidence="5">
    <location>
        <position position="206"/>
    </location>
</feature>
<keyword evidence="4 5" id="KW-0720">Serine protease</keyword>
<evidence type="ECO:0000256" key="1">
    <source>
        <dbReference type="ARBA" id="ARBA00011073"/>
    </source>
</evidence>
<dbReference type="Pfam" id="PF05922">
    <property type="entry name" value="Inhibitor_I9"/>
    <property type="match status" value="1"/>
</dbReference>
<proteinExistence type="inferred from homology"/>
<dbReference type="PROSITE" id="PS00136">
    <property type="entry name" value="SUBTILASE_ASP"/>
    <property type="match status" value="1"/>
</dbReference>
<organism evidence="10 11">
    <name type="scientific">Nannocystis radixulma</name>
    <dbReference type="NCBI Taxonomy" id="2995305"/>
    <lineage>
        <taxon>Bacteria</taxon>
        <taxon>Pseudomonadati</taxon>
        <taxon>Myxococcota</taxon>
        <taxon>Polyangia</taxon>
        <taxon>Nannocystales</taxon>
        <taxon>Nannocystaceae</taxon>
        <taxon>Nannocystis</taxon>
    </lineage>
</organism>
<evidence type="ECO:0000313" key="10">
    <source>
        <dbReference type="EMBL" id="MDC0668010.1"/>
    </source>
</evidence>
<dbReference type="InterPro" id="IPR022398">
    <property type="entry name" value="Peptidase_S8_His-AS"/>
</dbReference>
<dbReference type="PROSITE" id="PS51892">
    <property type="entry name" value="SUBTILASE"/>
    <property type="match status" value="1"/>
</dbReference>
<dbReference type="PANTHER" id="PTHR43806:SF11">
    <property type="entry name" value="CEREVISIN-RELATED"/>
    <property type="match status" value="1"/>
</dbReference>
<feature type="region of interest" description="Disordered" evidence="7">
    <location>
        <begin position="58"/>
        <end position="95"/>
    </location>
</feature>
<dbReference type="InterPro" id="IPR034193">
    <property type="entry name" value="PCSK9_ProteinaseK-like"/>
</dbReference>
<dbReference type="InterPro" id="IPR015500">
    <property type="entry name" value="Peptidase_S8_subtilisin-rel"/>
</dbReference>
<evidence type="ECO:0000256" key="7">
    <source>
        <dbReference type="SAM" id="MobiDB-lite"/>
    </source>
</evidence>
<dbReference type="RefSeq" id="WP_271996687.1">
    <property type="nucleotide sequence ID" value="NZ_JAQNDN010000003.1"/>
</dbReference>
<dbReference type="InterPro" id="IPR036852">
    <property type="entry name" value="Peptidase_S8/S53_dom_sf"/>
</dbReference>
<dbReference type="InterPro" id="IPR037045">
    <property type="entry name" value="S8pro/Inhibitor_I9_sf"/>
</dbReference>
<evidence type="ECO:0000256" key="4">
    <source>
        <dbReference type="ARBA" id="ARBA00022825"/>
    </source>
</evidence>
<evidence type="ECO:0000256" key="3">
    <source>
        <dbReference type="ARBA" id="ARBA00022801"/>
    </source>
</evidence>
<comment type="caution">
    <text evidence="10">The sequence shown here is derived from an EMBL/GenBank/DDBJ whole genome shotgun (WGS) entry which is preliminary data.</text>
</comment>
<dbReference type="PRINTS" id="PR00723">
    <property type="entry name" value="SUBTILISIN"/>
</dbReference>
<name>A0ABT5B1N1_9BACT</name>
<accession>A0ABT5B1N1</accession>
<dbReference type="Proteomes" id="UP001217838">
    <property type="component" value="Unassembled WGS sequence"/>
</dbReference>
<feature type="domain" description="Peptidase S8/S53" evidence="8">
    <location>
        <begin position="204"/>
        <end position="420"/>
    </location>
</feature>
<evidence type="ECO:0000259" key="9">
    <source>
        <dbReference type="Pfam" id="PF05922"/>
    </source>
</evidence>
<evidence type="ECO:0000256" key="5">
    <source>
        <dbReference type="PROSITE-ProRule" id="PRU01240"/>
    </source>
</evidence>
<sequence length="440" mass="45786">MTDTYIASWTHTLKTTIFAATTPLLLGAAALLGGCADDQVDGALEPDALALRDEDEKIETFDPPPPPLPPGPEADAGDALPLNGKPKKTKDVGPSDIKGRYIVRMKANADPDAAVAEVDAQPHYVFKKTLRGFAGALSPDQLKKLEKRADVEFIEPDQIVTADTIQLMDAAGQPWGLDRIDQRTGALDGQYEYFRNGYGVRAYVIDTGIQSNHPDFFNALAMFDAFGGNGQDCHGHGTHVAGTIGGNVHGVAKQAFLRGVRVLGCNGKGTISGIIAGVEWVANNHIKPAVANMSLGAGKSAALNAAVDRLADSGVFVAVAAGNNSAPACNYSPASAAKAFATGASDKTDKRASWSNYGPCVTAYAPGVGIRSAWIGSGTGTASGTSMASPHVAGTAALYKAVFGDAPWGTIKAKIVEWATRDKIVGNPSGTPNLLLYQPI</sequence>
<dbReference type="Gene3D" id="3.40.50.200">
    <property type="entry name" value="Peptidase S8/S53 domain"/>
    <property type="match status" value="1"/>
</dbReference>
<dbReference type="InterPro" id="IPR010259">
    <property type="entry name" value="S8pro/Inhibitor_I9"/>
</dbReference>
<feature type="active site" description="Charge relay system" evidence="5">
    <location>
        <position position="236"/>
    </location>
</feature>
<dbReference type="PROSITE" id="PS00137">
    <property type="entry name" value="SUBTILASE_HIS"/>
    <property type="match status" value="1"/>
</dbReference>
<dbReference type="InterPro" id="IPR023828">
    <property type="entry name" value="Peptidase_S8_Ser-AS"/>
</dbReference>